<comment type="caution">
    <text evidence="1">The sequence shown here is derived from an EMBL/GenBank/DDBJ whole genome shotgun (WGS) entry which is preliminary data.</text>
</comment>
<sequence>IIGPVTTLVIEDDVNVELTLTSFQDKQFISAQPGFSFSVITSGRANDMQSSRPAILVSTAYGINDDNIDYEPISITGTVKMDENQNTGLLIDCCQNGNMTSAEYITETRDVIINDNCNALDITYLGSLDPEKIYRSDEVIYFRIESNANPLMKTTTSEPALIVTTTPGLKSTTS</sequence>
<accession>A0AAN5I9C0</accession>
<gene>
    <name evidence="1" type="ORF">PMAYCL1PPCAC_27688</name>
</gene>
<protein>
    <submittedName>
        <fullName evidence="1">Uncharacterized protein</fullName>
    </submittedName>
</protein>
<feature type="non-terminal residue" evidence="1">
    <location>
        <position position="1"/>
    </location>
</feature>
<name>A0AAN5I9C0_9BILA</name>
<dbReference type="EMBL" id="BTRK01000006">
    <property type="protein sequence ID" value="GMR57493.1"/>
    <property type="molecule type" value="Genomic_DNA"/>
</dbReference>
<reference evidence="2" key="1">
    <citation type="submission" date="2022-10" db="EMBL/GenBank/DDBJ databases">
        <title>Genome assembly of Pristionchus species.</title>
        <authorList>
            <person name="Yoshida K."/>
            <person name="Sommer R.J."/>
        </authorList>
    </citation>
    <scope>NUCLEOTIDE SEQUENCE [LARGE SCALE GENOMIC DNA]</scope>
    <source>
        <strain evidence="2">RS5460</strain>
    </source>
</reference>
<dbReference type="Proteomes" id="UP001328107">
    <property type="component" value="Unassembled WGS sequence"/>
</dbReference>
<organism evidence="1 2">
    <name type="scientific">Pristionchus mayeri</name>
    <dbReference type="NCBI Taxonomy" id="1317129"/>
    <lineage>
        <taxon>Eukaryota</taxon>
        <taxon>Metazoa</taxon>
        <taxon>Ecdysozoa</taxon>
        <taxon>Nematoda</taxon>
        <taxon>Chromadorea</taxon>
        <taxon>Rhabditida</taxon>
        <taxon>Rhabditina</taxon>
        <taxon>Diplogasteromorpha</taxon>
        <taxon>Diplogasteroidea</taxon>
        <taxon>Neodiplogasteridae</taxon>
        <taxon>Pristionchus</taxon>
    </lineage>
</organism>
<feature type="non-terminal residue" evidence="1">
    <location>
        <position position="174"/>
    </location>
</feature>
<proteinExistence type="predicted"/>
<evidence type="ECO:0000313" key="1">
    <source>
        <dbReference type="EMBL" id="GMR57493.1"/>
    </source>
</evidence>
<dbReference type="AlphaFoldDB" id="A0AAN5I9C0"/>
<evidence type="ECO:0000313" key="2">
    <source>
        <dbReference type="Proteomes" id="UP001328107"/>
    </source>
</evidence>
<keyword evidence="2" id="KW-1185">Reference proteome</keyword>